<dbReference type="EMBL" id="JAQQWI010000016">
    <property type="protein sequence ID" value="KAK8009259.1"/>
    <property type="molecule type" value="Genomic_DNA"/>
</dbReference>
<keyword evidence="3" id="KW-1185">Reference proteome</keyword>
<gene>
    <name evidence="2" type="ORF">PG991_011810</name>
</gene>
<dbReference type="InterPro" id="IPR002575">
    <property type="entry name" value="Aminoglycoside_PTrfase"/>
</dbReference>
<dbReference type="Proteomes" id="UP001396898">
    <property type="component" value="Unassembled WGS sequence"/>
</dbReference>
<protein>
    <submittedName>
        <fullName evidence="2">Kinase-like protein</fullName>
    </submittedName>
</protein>
<dbReference type="InterPro" id="IPR011009">
    <property type="entry name" value="Kinase-like_dom_sf"/>
</dbReference>
<sequence length="322" mass="36787">MANSSSLTAKVTPRHVVMQSDTLPVSLRLRTWASQYIYPGRNRGGLGNVVRLPFRKVIKLNTTKNEADAMEFVRANTSIPIPKVYEVYERSDGAVDIVMEALPGDGTDYTNMSPEQVRAFGDELAGYLHQLRNLEPPEKGFIGSVNGGSLLDHRVGHVRFAPFHTVDHFHSYLRLGGPLDTWMYNPVVKKVHGRSGTYRVKFTHADLNPTNIQYHNGRIAGIIDWEFAGWYPEYWEYTKMRFADRPVYQKFFEAIEACPAIDKYAEELEAERDIWQRLSPWAYDDFYERPENVAAFCKSITGAQRRSVNNTDRTSVKAPDDT</sequence>
<proteinExistence type="predicted"/>
<dbReference type="InterPro" id="IPR051678">
    <property type="entry name" value="AGP_Transferase"/>
</dbReference>
<name>A0ABR1RG92_9PEZI</name>
<reference evidence="2 3" key="1">
    <citation type="submission" date="2023-01" db="EMBL/GenBank/DDBJ databases">
        <title>Analysis of 21 Apiospora genomes using comparative genomics revels a genus with tremendous synthesis potential of carbohydrate active enzymes and secondary metabolites.</title>
        <authorList>
            <person name="Sorensen T."/>
        </authorList>
    </citation>
    <scope>NUCLEOTIDE SEQUENCE [LARGE SCALE GENOMIC DNA]</scope>
    <source>
        <strain evidence="2 3">CBS 20057</strain>
    </source>
</reference>
<dbReference type="Pfam" id="PF01636">
    <property type="entry name" value="APH"/>
    <property type="match status" value="1"/>
</dbReference>
<dbReference type="Gene3D" id="3.90.1200.10">
    <property type="match status" value="1"/>
</dbReference>
<evidence type="ECO:0000259" key="1">
    <source>
        <dbReference type="Pfam" id="PF01636"/>
    </source>
</evidence>
<evidence type="ECO:0000313" key="2">
    <source>
        <dbReference type="EMBL" id="KAK8009259.1"/>
    </source>
</evidence>
<feature type="domain" description="Aminoglycoside phosphotransferase" evidence="1">
    <location>
        <begin position="49"/>
        <end position="240"/>
    </location>
</feature>
<dbReference type="PANTHER" id="PTHR21310">
    <property type="entry name" value="AMINOGLYCOSIDE PHOSPHOTRANSFERASE-RELATED-RELATED"/>
    <property type="match status" value="1"/>
</dbReference>
<comment type="caution">
    <text evidence="2">The sequence shown here is derived from an EMBL/GenBank/DDBJ whole genome shotgun (WGS) entry which is preliminary data.</text>
</comment>
<organism evidence="2 3">
    <name type="scientific">Apiospora marii</name>
    <dbReference type="NCBI Taxonomy" id="335849"/>
    <lineage>
        <taxon>Eukaryota</taxon>
        <taxon>Fungi</taxon>
        <taxon>Dikarya</taxon>
        <taxon>Ascomycota</taxon>
        <taxon>Pezizomycotina</taxon>
        <taxon>Sordariomycetes</taxon>
        <taxon>Xylariomycetidae</taxon>
        <taxon>Amphisphaeriales</taxon>
        <taxon>Apiosporaceae</taxon>
        <taxon>Apiospora</taxon>
    </lineage>
</organism>
<dbReference type="CDD" id="cd05120">
    <property type="entry name" value="APH_ChoK_like"/>
    <property type="match status" value="1"/>
</dbReference>
<dbReference type="PANTHER" id="PTHR21310:SF15">
    <property type="entry name" value="AMINOGLYCOSIDE PHOSPHOTRANSFERASE DOMAIN-CONTAINING PROTEIN"/>
    <property type="match status" value="1"/>
</dbReference>
<dbReference type="SUPFAM" id="SSF56112">
    <property type="entry name" value="Protein kinase-like (PK-like)"/>
    <property type="match status" value="1"/>
</dbReference>
<evidence type="ECO:0000313" key="3">
    <source>
        <dbReference type="Proteomes" id="UP001396898"/>
    </source>
</evidence>
<accession>A0ABR1RG92</accession>